<dbReference type="EMBL" id="PEBX01000111">
    <property type="protein sequence ID" value="PTQ55471.1"/>
    <property type="molecule type" value="Genomic_DNA"/>
</dbReference>
<comment type="caution">
    <text evidence="2">The sequence shown here is derived from an EMBL/GenBank/DDBJ whole genome shotgun (WGS) entry which is preliminary data.</text>
</comment>
<dbReference type="InterPro" id="IPR027417">
    <property type="entry name" value="P-loop_NTPase"/>
</dbReference>
<sequence>MYTKPHLLIIDEIGYRKMEDEAAHFFFHIVSERYEKGSILFSNKSYPVRLIVKGRVTGLKRKRKPDSLNSINKTSKENNI</sequence>
<proteinExistence type="predicted"/>
<gene>
    <name evidence="2" type="ORF">BSOLF_1978</name>
</gene>
<dbReference type="Gene3D" id="3.40.50.300">
    <property type="entry name" value="P-loop containing nucleotide triphosphate hydrolases"/>
    <property type="match status" value="1"/>
</dbReference>
<reference evidence="3" key="1">
    <citation type="journal article" date="2018" name="Sci. Rep.">
        <title>Lignite coal burning seam in the remote Altai Mountains harbors a hydrogen-driven thermophilic microbial community.</title>
        <authorList>
            <person name="Kadnikov V.V."/>
            <person name="Mardanov A.V."/>
            <person name="Ivasenko D.A."/>
            <person name="Antsiferov D.V."/>
            <person name="Beletsky A.V."/>
            <person name="Karnachuk O.V."/>
            <person name="Ravin N.V."/>
        </authorList>
    </citation>
    <scope>NUCLEOTIDE SEQUENCE [LARGE SCALE GENOMIC DNA]</scope>
</reference>
<name>A0A2R6XYG3_9BACL</name>
<feature type="domain" description="IstB-like ATP-binding" evidence="1">
    <location>
        <begin position="2"/>
        <end position="45"/>
    </location>
</feature>
<dbReference type="GO" id="GO:0005524">
    <property type="term" value="F:ATP binding"/>
    <property type="evidence" value="ECO:0007669"/>
    <property type="project" value="InterPro"/>
</dbReference>
<evidence type="ECO:0000313" key="3">
    <source>
        <dbReference type="Proteomes" id="UP000244338"/>
    </source>
</evidence>
<evidence type="ECO:0000313" key="2">
    <source>
        <dbReference type="EMBL" id="PTQ55471.1"/>
    </source>
</evidence>
<evidence type="ECO:0000259" key="1">
    <source>
        <dbReference type="Pfam" id="PF01695"/>
    </source>
</evidence>
<organism evidence="2 3">
    <name type="scientific">Candidatus Carbonibacillus altaicus</name>
    <dbReference type="NCBI Taxonomy" id="2163959"/>
    <lineage>
        <taxon>Bacteria</taxon>
        <taxon>Bacillati</taxon>
        <taxon>Bacillota</taxon>
        <taxon>Bacilli</taxon>
        <taxon>Bacillales</taxon>
        <taxon>Candidatus Carbonibacillus</taxon>
    </lineage>
</organism>
<dbReference type="AlphaFoldDB" id="A0A2R6XYG3"/>
<protein>
    <submittedName>
        <fullName evidence="2">Mobile element protein</fullName>
    </submittedName>
</protein>
<dbReference type="Pfam" id="PF01695">
    <property type="entry name" value="IstB_IS21"/>
    <property type="match status" value="1"/>
</dbReference>
<accession>A0A2R6XYG3</accession>
<dbReference type="InterPro" id="IPR002611">
    <property type="entry name" value="IstB_ATP-bd"/>
</dbReference>
<dbReference type="Proteomes" id="UP000244338">
    <property type="component" value="Unassembled WGS sequence"/>
</dbReference>